<feature type="domain" description="Ice-binding protein C-terminal" evidence="2">
    <location>
        <begin position="161"/>
        <end position="185"/>
    </location>
</feature>
<evidence type="ECO:0000259" key="2">
    <source>
        <dbReference type="Pfam" id="PF07589"/>
    </source>
</evidence>
<evidence type="ECO:0000313" key="5">
    <source>
        <dbReference type="Proteomes" id="UP000298763"/>
    </source>
</evidence>
<dbReference type="EMBL" id="CP040017">
    <property type="protein sequence ID" value="QCP13633.1"/>
    <property type="molecule type" value="Genomic_DNA"/>
</dbReference>
<evidence type="ECO:0000313" key="6">
    <source>
        <dbReference type="Proteomes" id="UP000584325"/>
    </source>
</evidence>
<feature type="signal peptide" evidence="1">
    <location>
        <begin position="1"/>
        <end position="18"/>
    </location>
</feature>
<dbReference type="OrthoDB" id="8749675at2"/>
<dbReference type="Pfam" id="PF07589">
    <property type="entry name" value="PEP-CTERM"/>
    <property type="match status" value="1"/>
</dbReference>
<reference evidence="3 6" key="2">
    <citation type="submission" date="2020-08" db="EMBL/GenBank/DDBJ databases">
        <title>Genomic Encyclopedia of Type Strains, Phase III (KMG-III): the genomes of soil and plant-associated and newly described type strains.</title>
        <authorList>
            <person name="Whitman W."/>
        </authorList>
    </citation>
    <scope>NUCLEOTIDE SEQUENCE [LARGE SCALE GENOMIC DNA]</scope>
    <source>
        <strain evidence="3 6">CECT 7753</strain>
    </source>
</reference>
<name>A0A4P8HUP3_9BURK</name>
<protein>
    <submittedName>
        <fullName evidence="4">PEP-CTERM sorting domain-containing protein</fullName>
    </submittedName>
</protein>
<dbReference type="AlphaFoldDB" id="A0A4P8HUP3"/>
<evidence type="ECO:0000313" key="3">
    <source>
        <dbReference type="EMBL" id="MBB3223480.1"/>
    </source>
</evidence>
<proteinExistence type="predicted"/>
<dbReference type="InterPro" id="IPR013424">
    <property type="entry name" value="Ice-binding_C"/>
</dbReference>
<organism evidence="3 6">
    <name type="scientific">Pseudoduganella umbonata</name>
    <dbReference type="NCBI Taxonomy" id="864828"/>
    <lineage>
        <taxon>Bacteria</taxon>
        <taxon>Pseudomonadati</taxon>
        <taxon>Pseudomonadota</taxon>
        <taxon>Betaproteobacteria</taxon>
        <taxon>Burkholderiales</taxon>
        <taxon>Oxalobacteraceae</taxon>
        <taxon>Telluria group</taxon>
        <taxon>Pseudoduganella</taxon>
    </lineage>
</organism>
<accession>A0A4P8HUP3</accession>
<keyword evidence="1" id="KW-0732">Signal</keyword>
<keyword evidence="5" id="KW-1185">Reference proteome</keyword>
<reference evidence="4 5" key="1">
    <citation type="submission" date="2019-05" db="EMBL/GenBank/DDBJ databases">
        <title>Draft Genome Sequences of Six Type Strains of the Genus Massilia.</title>
        <authorList>
            <person name="Miess H."/>
            <person name="Frediansyhah A."/>
            <person name="Gross H."/>
        </authorList>
    </citation>
    <scope>NUCLEOTIDE SEQUENCE [LARGE SCALE GENOMIC DNA]</scope>
    <source>
        <strain evidence="4 5">DSMZ 26121</strain>
    </source>
</reference>
<dbReference type="NCBIfam" id="TIGR02595">
    <property type="entry name" value="PEP_CTERM"/>
    <property type="match status" value="1"/>
</dbReference>
<sequence>MKKALFACLLTAATFAHAAPVTISFSYEGANYDDDVGGSLVWDPSAKFQASFTGEDLDGDNEIRGDEFTALVVNGVNYITPNTQTDRYTIDDYYFFYRNTQDFAFSTMHQSYDSETGDWTDFQRSFWLSRDGHGKAYWDWFEPGASKTWETTNQTVISVVSVPEPATVLMLGLGLSIIGLAHRRRKTAAS</sequence>
<evidence type="ECO:0000256" key="1">
    <source>
        <dbReference type="SAM" id="SignalP"/>
    </source>
</evidence>
<evidence type="ECO:0000313" key="4">
    <source>
        <dbReference type="EMBL" id="QCP13633.1"/>
    </source>
</evidence>
<gene>
    <name evidence="4" type="ORF">FCL38_26745</name>
    <name evidence="3" type="ORF">FHS02_004326</name>
</gene>
<dbReference type="RefSeq" id="WP_137316412.1">
    <property type="nucleotide sequence ID" value="NZ_CP040017.1"/>
</dbReference>
<dbReference type="EMBL" id="JACHXS010000009">
    <property type="protein sequence ID" value="MBB3223480.1"/>
    <property type="molecule type" value="Genomic_DNA"/>
</dbReference>
<dbReference type="Proteomes" id="UP000298763">
    <property type="component" value="Chromosome"/>
</dbReference>
<dbReference type="Proteomes" id="UP000584325">
    <property type="component" value="Unassembled WGS sequence"/>
</dbReference>
<feature type="chain" id="PRO_5044607512" evidence="1">
    <location>
        <begin position="19"/>
        <end position="190"/>
    </location>
</feature>